<dbReference type="Gene3D" id="3.30.450.50">
    <property type="entry name" value="Longin domain"/>
    <property type="match status" value="1"/>
</dbReference>
<proteinExistence type="inferred from homology"/>
<dbReference type="PANTHER" id="PTHR45837">
    <property type="entry name" value="VESICLE-TRAFFICKING PROTEIN SEC22B"/>
    <property type="match status" value="1"/>
</dbReference>
<organism evidence="16">
    <name type="scientific">Micromonas pusilla</name>
    <name type="common">Picoplanktonic green alga</name>
    <name type="synonym">Chromulina pusilla</name>
    <dbReference type="NCBI Taxonomy" id="38833"/>
    <lineage>
        <taxon>Eukaryota</taxon>
        <taxon>Viridiplantae</taxon>
        <taxon>Chlorophyta</taxon>
        <taxon>Mamiellophyceae</taxon>
        <taxon>Mamiellales</taxon>
        <taxon>Mamiellaceae</taxon>
        <taxon>Micromonas</taxon>
    </lineage>
</organism>
<evidence type="ECO:0000256" key="6">
    <source>
        <dbReference type="ARBA" id="ARBA00022824"/>
    </source>
</evidence>
<evidence type="ECO:0000256" key="2">
    <source>
        <dbReference type="ARBA" id="ARBA00004394"/>
    </source>
</evidence>
<name>A0A7R9TWP2_MICPS</name>
<comment type="subcellular location">
    <subcellularLocation>
        <location evidence="1">Endoplasmic reticulum membrane</location>
        <topology evidence="1">Single-pass type IV membrane protein</topology>
    </subcellularLocation>
    <subcellularLocation>
        <location evidence="2">Golgi apparatus membrane</location>
    </subcellularLocation>
</comment>
<feature type="domain" description="V-SNARE coiled-coil homology" evidence="15">
    <location>
        <begin position="134"/>
        <end position="194"/>
    </location>
</feature>
<dbReference type="Pfam" id="PF00957">
    <property type="entry name" value="Synaptobrevin"/>
    <property type="match status" value="1"/>
</dbReference>
<sequence>MVKLTMLARVSDGLPLAEGLDSDRQADLEPYKHQAKTLFKKLSAGPPPPSRMSYESGPYFLHYMIEQGVCYLTLSDRGYPKKLAYQYLEDLQREFSALNGAAVETVARPYAFIKFDTFIQRTKKLYLDTRTQRNLNKLNEDLHDIQSVMTRNIQDILGQGEKLDNVTNMSETLASETRKYSKKAKELAFQALVQKYAPIVAVVGIVVLFLFFRWMVFGGRRPS</sequence>
<reference evidence="16" key="1">
    <citation type="submission" date="2021-01" db="EMBL/GenBank/DDBJ databases">
        <authorList>
            <person name="Corre E."/>
            <person name="Pelletier E."/>
            <person name="Niang G."/>
            <person name="Scheremetjew M."/>
            <person name="Finn R."/>
            <person name="Kale V."/>
            <person name="Holt S."/>
            <person name="Cochrane G."/>
            <person name="Meng A."/>
            <person name="Brown T."/>
            <person name="Cohen L."/>
        </authorList>
    </citation>
    <scope>NUCLEOTIDE SEQUENCE</scope>
    <source>
        <strain evidence="16">RCC1614</strain>
    </source>
</reference>
<evidence type="ECO:0000256" key="9">
    <source>
        <dbReference type="ARBA" id="ARBA00023034"/>
    </source>
</evidence>
<dbReference type="InterPro" id="IPR044565">
    <property type="entry name" value="Sec22"/>
</dbReference>
<accession>A0A7R9TWP2</accession>
<dbReference type="OMA" id="FIYWRFF"/>
<evidence type="ECO:0000256" key="1">
    <source>
        <dbReference type="ARBA" id="ARBA00004163"/>
    </source>
</evidence>
<dbReference type="GO" id="GO:0006888">
    <property type="term" value="P:endoplasmic reticulum to Golgi vesicle-mediated transport"/>
    <property type="evidence" value="ECO:0007669"/>
    <property type="project" value="InterPro"/>
</dbReference>
<dbReference type="GO" id="GO:0006890">
    <property type="term" value="P:retrograde vesicle-mediated transport, Golgi to endoplasmic reticulum"/>
    <property type="evidence" value="ECO:0007669"/>
    <property type="project" value="InterPro"/>
</dbReference>
<evidence type="ECO:0000313" key="16">
    <source>
        <dbReference type="EMBL" id="CAD8246048.1"/>
    </source>
</evidence>
<dbReference type="Gene3D" id="1.20.5.110">
    <property type="match status" value="1"/>
</dbReference>
<keyword evidence="4" id="KW-0813">Transport</keyword>
<evidence type="ECO:0000256" key="8">
    <source>
        <dbReference type="ARBA" id="ARBA00022989"/>
    </source>
</evidence>
<evidence type="ECO:0000259" key="15">
    <source>
        <dbReference type="PROSITE" id="PS50892"/>
    </source>
</evidence>
<evidence type="ECO:0000256" key="4">
    <source>
        <dbReference type="ARBA" id="ARBA00022448"/>
    </source>
</evidence>
<dbReference type="GO" id="GO:0005789">
    <property type="term" value="C:endoplasmic reticulum membrane"/>
    <property type="evidence" value="ECO:0007669"/>
    <property type="project" value="UniProtKB-SubCell"/>
</dbReference>
<keyword evidence="8 13" id="KW-1133">Transmembrane helix</keyword>
<evidence type="ECO:0000256" key="13">
    <source>
        <dbReference type="SAM" id="Phobius"/>
    </source>
</evidence>
<dbReference type="CDD" id="cd14824">
    <property type="entry name" value="Longin"/>
    <property type="match status" value="1"/>
</dbReference>
<dbReference type="FunFam" id="3.30.450.50:FF:000003">
    <property type="entry name" value="25.3 kDa vesicle transport protein-like"/>
    <property type="match status" value="1"/>
</dbReference>
<dbReference type="SMART" id="SM01270">
    <property type="entry name" value="Longin"/>
    <property type="match status" value="1"/>
</dbReference>
<keyword evidence="11 13" id="KW-0472">Membrane</keyword>
<gene>
    <name evidence="16" type="ORF">MPUS1402_LOCUS10001</name>
</gene>
<dbReference type="PROSITE" id="PS50892">
    <property type="entry name" value="V_SNARE"/>
    <property type="match status" value="1"/>
</dbReference>
<keyword evidence="6" id="KW-0256">Endoplasmic reticulum</keyword>
<dbReference type="PROSITE" id="PS50859">
    <property type="entry name" value="LONGIN"/>
    <property type="match status" value="1"/>
</dbReference>
<evidence type="ECO:0000256" key="5">
    <source>
        <dbReference type="ARBA" id="ARBA00022692"/>
    </source>
</evidence>
<keyword evidence="10 12" id="KW-0175">Coiled coil</keyword>
<protein>
    <submittedName>
        <fullName evidence="16">Uncharacterized protein</fullName>
    </submittedName>
</protein>
<keyword evidence="5 13" id="KW-0812">Transmembrane</keyword>
<evidence type="ECO:0000256" key="3">
    <source>
        <dbReference type="ARBA" id="ARBA00008025"/>
    </source>
</evidence>
<dbReference type="GO" id="GO:0015031">
    <property type="term" value="P:protein transport"/>
    <property type="evidence" value="ECO:0007669"/>
    <property type="project" value="UniProtKB-KW"/>
</dbReference>
<dbReference type="Pfam" id="PF13774">
    <property type="entry name" value="Longin"/>
    <property type="match status" value="1"/>
</dbReference>
<keyword evidence="9" id="KW-0333">Golgi apparatus</keyword>
<dbReference type="AlphaFoldDB" id="A0A7R9TWP2"/>
<keyword evidence="7" id="KW-0653">Protein transport</keyword>
<evidence type="ECO:0000256" key="7">
    <source>
        <dbReference type="ARBA" id="ARBA00022927"/>
    </source>
</evidence>
<dbReference type="InterPro" id="IPR010908">
    <property type="entry name" value="Longin_dom"/>
</dbReference>
<dbReference type="EMBL" id="HBDY01013209">
    <property type="protein sequence ID" value="CAD8246048.1"/>
    <property type="molecule type" value="Transcribed_RNA"/>
</dbReference>
<feature type="transmembrane region" description="Helical" evidence="13">
    <location>
        <begin position="196"/>
        <end position="216"/>
    </location>
</feature>
<dbReference type="InterPro" id="IPR042855">
    <property type="entry name" value="V_SNARE_CC"/>
</dbReference>
<dbReference type="GO" id="GO:0000139">
    <property type="term" value="C:Golgi membrane"/>
    <property type="evidence" value="ECO:0007669"/>
    <property type="project" value="UniProtKB-SubCell"/>
</dbReference>
<dbReference type="SUPFAM" id="SSF58038">
    <property type="entry name" value="SNARE fusion complex"/>
    <property type="match status" value="1"/>
</dbReference>
<evidence type="ECO:0000256" key="12">
    <source>
        <dbReference type="PROSITE-ProRule" id="PRU00290"/>
    </source>
</evidence>
<evidence type="ECO:0000256" key="11">
    <source>
        <dbReference type="ARBA" id="ARBA00023136"/>
    </source>
</evidence>
<feature type="domain" description="Longin" evidence="14">
    <location>
        <begin position="6"/>
        <end position="119"/>
    </location>
</feature>
<evidence type="ECO:0000259" key="14">
    <source>
        <dbReference type="PROSITE" id="PS50859"/>
    </source>
</evidence>
<dbReference type="SUPFAM" id="SSF64356">
    <property type="entry name" value="SNARE-like"/>
    <property type="match status" value="1"/>
</dbReference>
<dbReference type="InterPro" id="IPR011012">
    <property type="entry name" value="Longin-like_dom_sf"/>
</dbReference>
<dbReference type="CDD" id="cd15866">
    <property type="entry name" value="R-SNARE_SEC22"/>
    <property type="match status" value="1"/>
</dbReference>
<comment type="similarity">
    <text evidence="3">Belongs to the synaptobrevin family.</text>
</comment>
<dbReference type="GO" id="GO:0005484">
    <property type="term" value="F:SNAP receptor activity"/>
    <property type="evidence" value="ECO:0007669"/>
    <property type="project" value="InterPro"/>
</dbReference>
<evidence type="ECO:0000256" key="10">
    <source>
        <dbReference type="ARBA" id="ARBA00023054"/>
    </source>
</evidence>